<reference evidence="2" key="1">
    <citation type="submission" date="2016-10" db="EMBL/GenBank/DDBJ databases">
        <authorList>
            <person name="de Groot N.N."/>
        </authorList>
    </citation>
    <scope>NUCLEOTIDE SEQUENCE</scope>
</reference>
<organism evidence="2">
    <name type="scientific">hydrothermal vent metagenome</name>
    <dbReference type="NCBI Taxonomy" id="652676"/>
    <lineage>
        <taxon>unclassified sequences</taxon>
        <taxon>metagenomes</taxon>
        <taxon>ecological metagenomes</taxon>
    </lineage>
</organism>
<gene>
    <name evidence="2" type="ORF">MNB_SM-6-444</name>
</gene>
<feature type="transmembrane region" description="Helical" evidence="1">
    <location>
        <begin position="6"/>
        <end position="29"/>
    </location>
</feature>
<keyword evidence="1" id="KW-0812">Transmembrane</keyword>
<sequence>MDDFKLKVALSILGGILFSFIFILLAFVLPPDKKEIQVIKNPKGKLEQISHALRNR</sequence>
<keyword evidence="1" id="KW-1133">Transmembrane helix</keyword>
<keyword evidence="1" id="KW-0472">Membrane</keyword>
<proteinExistence type="predicted"/>
<evidence type="ECO:0000313" key="2">
    <source>
        <dbReference type="EMBL" id="SFV66975.1"/>
    </source>
</evidence>
<dbReference type="EMBL" id="FPHK01000103">
    <property type="protein sequence ID" value="SFV66975.1"/>
    <property type="molecule type" value="Genomic_DNA"/>
</dbReference>
<name>A0A1W1CMK7_9ZZZZ</name>
<protein>
    <submittedName>
        <fullName evidence="2">Uncharacterized protein</fullName>
    </submittedName>
</protein>
<accession>A0A1W1CMK7</accession>
<evidence type="ECO:0000256" key="1">
    <source>
        <dbReference type="SAM" id="Phobius"/>
    </source>
</evidence>
<dbReference type="AlphaFoldDB" id="A0A1W1CMK7"/>